<dbReference type="Gene3D" id="3.30.930.10">
    <property type="entry name" value="Bira Bifunctional Protein, Domain 2"/>
    <property type="match status" value="1"/>
</dbReference>
<dbReference type="Pfam" id="PF21948">
    <property type="entry name" value="LplA-B_cat"/>
    <property type="match status" value="1"/>
</dbReference>
<dbReference type="PANTHER" id="PTHR10993:SF7">
    <property type="entry name" value="LIPOYLTRANSFERASE 2, MITOCHONDRIAL-RELATED"/>
    <property type="match status" value="1"/>
</dbReference>
<feature type="binding site" evidence="7">
    <location>
        <begin position="132"/>
        <end position="139"/>
    </location>
    <ligand>
        <name>substrate</name>
    </ligand>
</feature>
<keyword evidence="4 5" id="KW-0012">Acyltransferase</keyword>
<dbReference type="HOGENOM" id="CLU_035168_0_1_1"/>
<evidence type="ECO:0000256" key="7">
    <source>
        <dbReference type="PIRSR" id="PIRSR016262-2"/>
    </source>
</evidence>
<dbReference type="eggNOG" id="KOG0325">
    <property type="taxonomic scope" value="Eukaryota"/>
</dbReference>
<evidence type="ECO:0000256" key="3">
    <source>
        <dbReference type="ARBA" id="ARBA00022679"/>
    </source>
</evidence>
<evidence type="ECO:0000256" key="6">
    <source>
        <dbReference type="PIRSR" id="PIRSR016262-1"/>
    </source>
</evidence>
<keyword evidence="3 5" id="KW-0808">Transferase</keyword>
<evidence type="ECO:0000256" key="2">
    <source>
        <dbReference type="ARBA" id="ARBA00007907"/>
    </source>
</evidence>
<dbReference type="PROSITE" id="PS01313">
    <property type="entry name" value="LIPB"/>
    <property type="match status" value="1"/>
</dbReference>
<gene>
    <name evidence="10" type="ORF">CTRG_04781</name>
</gene>
<dbReference type="GO" id="GO:0016874">
    <property type="term" value="F:ligase activity"/>
    <property type="evidence" value="ECO:0007669"/>
    <property type="project" value="EnsemblFungi"/>
</dbReference>
<dbReference type="RefSeq" id="XP_002550483.1">
    <property type="nucleotide sequence ID" value="XM_002550437.1"/>
</dbReference>
<dbReference type="GeneID" id="8296489"/>
<feature type="domain" description="BPL/LPL catalytic" evidence="9">
    <location>
        <begin position="87"/>
        <end position="272"/>
    </location>
</feature>
<organism evidence="10 11">
    <name type="scientific">Candida tropicalis (strain ATCC MYA-3404 / T1)</name>
    <name type="common">Yeast</name>
    <dbReference type="NCBI Taxonomy" id="294747"/>
    <lineage>
        <taxon>Eukaryota</taxon>
        <taxon>Fungi</taxon>
        <taxon>Dikarya</taxon>
        <taxon>Ascomycota</taxon>
        <taxon>Saccharomycotina</taxon>
        <taxon>Pichiomycetes</taxon>
        <taxon>Debaryomycetaceae</taxon>
        <taxon>Candida/Lodderomyces clade</taxon>
        <taxon>Candida</taxon>
    </lineage>
</organism>
<dbReference type="PANTHER" id="PTHR10993">
    <property type="entry name" value="OCTANOYLTRANSFERASE"/>
    <property type="match status" value="1"/>
</dbReference>
<evidence type="ECO:0000256" key="4">
    <source>
        <dbReference type="ARBA" id="ARBA00023315"/>
    </source>
</evidence>
<dbReference type="OrthoDB" id="19908at2759"/>
<dbReference type="EC" id="2.3.1.181" evidence="5"/>
<evidence type="ECO:0000313" key="10">
    <source>
        <dbReference type="EMBL" id="EER31998.1"/>
    </source>
</evidence>
<dbReference type="GO" id="GO:0033819">
    <property type="term" value="F:lipoyl(octanoyl) transferase activity"/>
    <property type="evidence" value="ECO:0007669"/>
    <property type="project" value="UniProtKB-EC"/>
</dbReference>
<comment type="catalytic activity">
    <reaction evidence="5">
        <text>octanoyl-[ACP] + L-lysyl-[protein] = N(6)-octanoyl-L-lysyl-[protein] + holo-[ACP] + H(+)</text>
        <dbReference type="Rhea" id="RHEA:17665"/>
        <dbReference type="Rhea" id="RHEA-COMP:9636"/>
        <dbReference type="Rhea" id="RHEA-COMP:9685"/>
        <dbReference type="Rhea" id="RHEA-COMP:9752"/>
        <dbReference type="Rhea" id="RHEA-COMP:9928"/>
        <dbReference type="ChEBI" id="CHEBI:15378"/>
        <dbReference type="ChEBI" id="CHEBI:29969"/>
        <dbReference type="ChEBI" id="CHEBI:64479"/>
        <dbReference type="ChEBI" id="CHEBI:78463"/>
        <dbReference type="ChEBI" id="CHEBI:78809"/>
        <dbReference type="EC" id="2.3.1.181"/>
    </reaction>
</comment>
<feature type="site" description="Lowers pKa of active site Cys" evidence="8">
    <location>
        <position position="199"/>
    </location>
</feature>
<keyword evidence="11" id="KW-1185">Reference proteome</keyword>
<evidence type="ECO:0000256" key="5">
    <source>
        <dbReference type="PIRNR" id="PIRNR016262"/>
    </source>
</evidence>
<reference evidence="10 11" key="1">
    <citation type="journal article" date="2009" name="Nature">
        <title>Evolution of pathogenicity and sexual reproduction in eight Candida genomes.</title>
        <authorList>
            <person name="Butler G."/>
            <person name="Rasmussen M.D."/>
            <person name="Lin M.F."/>
            <person name="Santos M.A."/>
            <person name="Sakthikumar S."/>
            <person name="Munro C.A."/>
            <person name="Rheinbay E."/>
            <person name="Grabherr M."/>
            <person name="Forche A."/>
            <person name="Reedy J.L."/>
            <person name="Agrafioti I."/>
            <person name="Arnaud M.B."/>
            <person name="Bates S."/>
            <person name="Brown A.J."/>
            <person name="Brunke S."/>
            <person name="Costanzo M.C."/>
            <person name="Fitzpatrick D.A."/>
            <person name="de Groot P.W."/>
            <person name="Harris D."/>
            <person name="Hoyer L.L."/>
            <person name="Hube B."/>
            <person name="Klis F.M."/>
            <person name="Kodira C."/>
            <person name="Lennard N."/>
            <person name="Logue M.E."/>
            <person name="Martin R."/>
            <person name="Neiman A.M."/>
            <person name="Nikolaou E."/>
            <person name="Quail M.A."/>
            <person name="Quinn J."/>
            <person name="Santos M.C."/>
            <person name="Schmitzberger F.F."/>
            <person name="Sherlock G."/>
            <person name="Shah P."/>
            <person name="Silverstein K.A."/>
            <person name="Skrzypek M.S."/>
            <person name="Soll D."/>
            <person name="Staggs R."/>
            <person name="Stansfield I."/>
            <person name="Stumpf M.P."/>
            <person name="Sudbery P.E."/>
            <person name="Srikantha T."/>
            <person name="Zeng Q."/>
            <person name="Berman J."/>
            <person name="Berriman M."/>
            <person name="Heitman J."/>
            <person name="Gow N.A."/>
            <person name="Lorenz M.C."/>
            <person name="Birren B.W."/>
            <person name="Kellis M."/>
            <person name="Cuomo C.A."/>
        </authorList>
    </citation>
    <scope>NUCLEOTIDE SEQUENCE [LARGE SCALE GENOMIC DNA]</scope>
    <source>
        <strain evidence="11">ATCC MYA-3404 / T1</strain>
    </source>
</reference>
<accession>C5MFD8</accession>
<dbReference type="Proteomes" id="UP000002037">
    <property type="component" value="Unassembled WGS sequence"/>
</dbReference>
<dbReference type="KEGG" id="ctp:CTRG_04781"/>
<dbReference type="AlphaFoldDB" id="C5MFD8"/>
<protein>
    <recommendedName>
        <fullName evidence="5">Octanoyltransferase</fullName>
        <ecNumber evidence="5">2.3.1.181</ecNumber>
    </recommendedName>
</protein>
<dbReference type="InterPro" id="IPR004143">
    <property type="entry name" value="BPL_LPL_catalytic"/>
</dbReference>
<dbReference type="PROSITE" id="PS51733">
    <property type="entry name" value="BPL_LPL_CATALYTIC"/>
    <property type="match status" value="1"/>
</dbReference>
<evidence type="ECO:0000259" key="9">
    <source>
        <dbReference type="PROSITE" id="PS51733"/>
    </source>
</evidence>
<dbReference type="InterPro" id="IPR045864">
    <property type="entry name" value="aa-tRNA-synth_II/BPL/LPL"/>
</dbReference>
<dbReference type="VEuPathDB" id="FungiDB:CTRG_04781"/>
<feature type="binding site" evidence="7">
    <location>
        <begin position="202"/>
        <end position="204"/>
    </location>
    <ligand>
        <name>substrate</name>
    </ligand>
</feature>
<dbReference type="GO" id="GO:0009249">
    <property type="term" value="P:protein lipoylation"/>
    <property type="evidence" value="ECO:0007669"/>
    <property type="project" value="EnsemblFungi"/>
</dbReference>
<sequence length="281" mass="32027">MIGNMSLATPTSSAFTFLRTYHTIRPGYNLLKHVHFSGISTFQHGLNVQKTIADRHLNYKTLETKVRRMQRRNELKDPNLLRKVHSLQPSPTIFTFEFHNVYAGGLRSKNEINEIDIENFKKLGSRYYQLDRGGQVTWHGQGQLVAYLVLDLKSFEKLSTKCYVNNVLLKSAQNVLKDNYNLNTILTDNPGIWINDDLKIGSVGIRVRHGITDFGISLNINPDLKYLNTFEMCGLKNKRATSIKEQLGIEPKIDDVADLYVKEIAKALEVDKIVSITSDDL</sequence>
<dbReference type="InterPro" id="IPR020605">
    <property type="entry name" value="Octanoyltransferase_CS"/>
</dbReference>
<dbReference type="UniPathway" id="UPA00538">
    <property type="reaction ID" value="UER00592"/>
</dbReference>
<evidence type="ECO:0000256" key="8">
    <source>
        <dbReference type="PIRSR" id="PIRSR016262-3"/>
    </source>
</evidence>
<dbReference type="SUPFAM" id="SSF55681">
    <property type="entry name" value="Class II aaRS and biotin synthetases"/>
    <property type="match status" value="1"/>
</dbReference>
<dbReference type="PIRSF" id="PIRSF016262">
    <property type="entry name" value="LPLase"/>
    <property type="match status" value="1"/>
</dbReference>
<feature type="active site" description="Acyl-thioester intermediate" evidence="6">
    <location>
        <position position="233"/>
    </location>
</feature>
<dbReference type="STRING" id="294747.C5MFD8"/>
<comment type="pathway">
    <text evidence="1 5">Protein modification; protein lipoylation via endogenous pathway; protein N(6)-(lipoyl)lysine from octanoyl-[acyl-carrier-protein]: step 1/2.</text>
</comment>
<feature type="binding site" evidence="7">
    <location>
        <begin position="215"/>
        <end position="217"/>
    </location>
    <ligand>
        <name>substrate</name>
    </ligand>
</feature>
<proteinExistence type="inferred from homology"/>
<comment type="similarity">
    <text evidence="2 5">Belongs to the LipB family.</text>
</comment>
<name>C5MFD8_CANTT</name>
<comment type="function">
    <text evidence="5">Catalyzes the transfer of endogenously produced octanoic acid from octanoyl-acyl-carrier-protein onto the lipoyl domains of lipoate-dependent enzymes. Lipoyl-ACP can also act as a substrate although octanoyl-ACP is likely to be the physiological substrate.</text>
</comment>
<dbReference type="NCBIfam" id="TIGR00214">
    <property type="entry name" value="lipB"/>
    <property type="match status" value="1"/>
</dbReference>
<dbReference type="InterPro" id="IPR000544">
    <property type="entry name" value="Octanoyltransferase"/>
</dbReference>
<evidence type="ECO:0000313" key="11">
    <source>
        <dbReference type="Proteomes" id="UP000002037"/>
    </source>
</evidence>
<dbReference type="EMBL" id="GG692400">
    <property type="protein sequence ID" value="EER31998.1"/>
    <property type="molecule type" value="Genomic_DNA"/>
</dbReference>
<evidence type="ECO:0000256" key="1">
    <source>
        <dbReference type="ARBA" id="ARBA00004821"/>
    </source>
</evidence>